<feature type="domain" description="MoaB/Mog" evidence="2">
    <location>
        <begin position="4"/>
        <end position="173"/>
    </location>
</feature>
<dbReference type="HAMAP" id="MF_00226_B">
    <property type="entry name" value="CinA_B"/>
    <property type="match status" value="1"/>
</dbReference>
<dbReference type="Pfam" id="PF02464">
    <property type="entry name" value="CinA"/>
    <property type="match status" value="1"/>
</dbReference>
<protein>
    <recommendedName>
        <fullName evidence="1">CinA-like protein</fullName>
    </recommendedName>
</protein>
<dbReference type="Gene3D" id="3.90.950.20">
    <property type="entry name" value="CinA-like"/>
    <property type="match status" value="1"/>
</dbReference>
<dbReference type="EMBL" id="DPIY01000006">
    <property type="protein sequence ID" value="HCT56937.1"/>
    <property type="molecule type" value="Genomic_DNA"/>
</dbReference>
<dbReference type="InterPro" id="IPR008136">
    <property type="entry name" value="CinA_C"/>
</dbReference>
<dbReference type="SMART" id="SM00852">
    <property type="entry name" value="MoCF_biosynth"/>
    <property type="match status" value="1"/>
</dbReference>
<dbReference type="NCBIfam" id="NF001813">
    <property type="entry name" value="PRK00549.1"/>
    <property type="match status" value="1"/>
</dbReference>
<evidence type="ECO:0000313" key="3">
    <source>
        <dbReference type="EMBL" id="HCT56937.1"/>
    </source>
</evidence>
<reference evidence="3 4" key="1">
    <citation type="journal article" date="2018" name="Nat. Biotechnol.">
        <title>A standardized bacterial taxonomy based on genome phylogeny substantially revises the tree of life.</title>
        <authorList>
            <person name="Parks D.H."/>
            <person name="Chuvochina M."/>
            <person name="Waite D.W."/>
            <person name="Rinke C."/>
            <person name="Skarshewski A."/>
            <person name="Chaumeil P.A."/>
            <person name="Hugenholtz P."/>
        </authorList>
    </citation>
    <scope>NUCLEOTIDE SEQUENCE [LARGE SCALE GENOMIC DNA]</scope>
    <source>
        <strain evidence="3">UBA8844</strain>
    </source>
</reference>
<dbReference type="InterPro" id="IPR036425">
    <property type="entry name" value="MoaB/Mog-like_dom_sf"/>
</dbReference>
<dbReference type="SUPFAM" id="SSF142433">
    <property type="entry name" value="CinA-like"/>
    <property type="match status" value="1"/>
</dbReference>
<proteinExistence type="inferred from homology"/>
<evidence type="ECO:0000259" key="2">
    <source>
        <dbReference type="SMART" id="SM00852"/>
    </source>
</evidence>
<evidence type="ECO:0000256" key="1">
    <source>
        <dbReference type="HAMAP-Rule" id="MF_00226"/>
    </source>
</evidence>
<dbReference type="Pfam" id="PF00994">
    <property type="entry name" value="MoCF_biosynth"/>
    <property type="match status" value="1"/>
</dbReference>
<evidence type="ECO:0000313" key="4">
    <source>
        <dbReference type="Proteomes" id="UP000264071"/>
    </source>
</evidence>
<dbReference type="SUPFAM" id="SSF53218">
    <property type="entry name" value="Molybdenum cofactor biosynthesis proteins"/>
    <property type="match status" value="1"/>
</dbReference>
<sequence>MDIEIVTIGDELLLGFTIDTNAAHLAREFAALGVRIVRRATCGDDAESIAAAVREALDRTGAVITTGGLGPTADDMTKPAIASIFGRGMVMDAEVLANLEQRWLTRFGHTLPVSNRQQAMVPEGCTILANRHGSAPGIWLEDDHGRWVVMLPGVPREMRGMLADTILPLLRDRVPKDGPVIRSRTLRTANIAESALADRLGELARGVNGMPLAFLPGNDGVDLRLTSWSLPSRDAEGALTQAAALLREKVGRFIYGEGDDDLAALMLSECAMRDLTLAVAESCTGGMLGERLTAIPGSSRTVQGGVIAYANEVKTRELGVPAEMIAAHGAVSEPVARAMAEGVRQRFGTGIGIGITGIAGPDGGTPEKPVGTVWVAVDVEGDVRAVRALLPGNRFEIRYRAAQLALDRLRRAFAREAGDDAVGWTSRG</sequence>
<accession>A0A3D4V9D0</accession>
<dbReference type="InterPro" id="IPR036653">
    <property type="entry name" value="CinA-like_C"/>
</dbReference>
<dbReference type="Proteomes" id="UP000264071">
    <property type="component" value="Unassembled WGS sequence"/>
</dbReference>
<dbReference type="AlphaFoldDB" id="A0A3D4V9D0"/>
<comment type="similarity">
    <text evidence="1">Belongs to the CinA family.</text>
</comment>
<comment type="caution">
    <text evidence="3">The sequence shown here is derived from an EMBL/GenBank/DDBJ whole genome shotgun (WGS) entry which is preliminary data.</text>
</comment>
<dbReference type="NCBIfam" id="TIGR00199">
    <property type="entry name" value="PncC_domain"/>
    <property type="match status" value="1"/>
</dbReference>
<dbReference type="PANTHER" id="PTHR13939">
    <property type="entry name" value="NICOTINAMIDE-NUCLEOTIDE AMIDOHYDROLASE PNCC"/>
    <property type="match status" value="1"/>
</dbReference>
<dbReference type="Gene3D" id="3.30.70.2860">
    <property type="match status" value="1"/>
</dbReference>
<dbReference type="Pfam" id="PF18146">
    <property type="entry name" value="CinA_KH"/>
    <property type="match status" value="1"/>
</dbReference>
<dbReference type="NCBIfam" id="TIGR00200">
    <property type="entry name" value="cinA_nterm"/>
    <property type="match status" value="1"/>
</dbReference>
<dbReference type="Gene3D" id="3.40.980.10">
    <property type="entry name" value="MoaB/Mog-like domain"/>
    <property type="match status" value="1"/>
</dbReference>
<dbReference type="SMR" id="A0A3D4V9D0"/>
<dbReference type="CDD" id="cd00885">
    <property type="entry name" value="cinA"/>
    <property type="match status" value="1"/>
</dbReference>
<dbReference type="InterPro" id="IPR008135">
    <property type="entry name" value="Competence-induced_CinA"/>
</dbReference>
<dbReference type="InterPro" id="IPR050101">
    <property type="entry name" value="CinA"/>
</dbReference>
<dbReference type="PANTHER" id="PTHR13939:SF0">
    <property type="entry name" value="NMN AMIDOHYDROLASE-LIKE PROTEIN YFAY"/>
    <property type="match status" value="1"/>
</dbReference>
<dbReference type="PIRSF" id="PIRSF006728">
    <property type="entry name" value="CinA"/>
    <property type="match status" value="1"/>
</dbReference>
<organism evidence="3 4">
    <name type="scientific">Gemmatimonas aurantiaca</name>
    <dbReference type="NCBI Taxonomy" id="173480"/>
    <lineage>
        <taxon>Bacteria</taxon>
        <taxon>Pseudomonadati</taxon>
        <taxon>Gemmatimonadota</taxon>
        <taxon>Gemmatimonadia</taxon>
        <taxon>Gemmatimonadales</taxon>
        <taxon>Gemmatimonadaceae</taxon>
        <taxon>Gemmatimonas</taxon>
    </lineage>
</organism>
<dbReference type="InterPro" id="IPR041424">
    <property type="entry name" value="CinA_KH"/>
</dbReference>
<gene>
    <name evidence="3" type="ORF">DGD08_06950</name>
</gene>
<dbReference type="InterPro" id="IPR001453">
    <property type="entry name" value="MoaB/Mog_dom"/>
</dbReference>
<name>A0A3D4V9D0_9BACT</name>
<dbReference type="OMA" id="TAPGMIW"/>